<dbReference type="AlphaFoldDB" id="W2U150"/>
<dbReference type="KEGG" id="nai:NECAME_01254"/>
<evidence type="ECO:0000313" key="1">
    <source>
        <dbReference type="EMBL" id="ETN87096.1"/>
    </source>
</evidence>
<keyword evidence="2" id="KW-1185">Reference proteome</keyword>
<dbReference type="EMBL" id="KI657456">
    <property type="protein sequence ID" value="ETN87096.1"/>
    <property type="molecule type" value="Genomic_DNA"/>
</dbReference>
<proteinExistence type="predicted"/>
<organism evidence="1 2">
    <name type="scientific">Necator americanus</name>
    <name type="common">Human hookworm</name>
    <dbReference type="NCBI Taxonomy" id="51031"/>
    <lineage>
        <taxon>Eukaryota</taxon>
        <taxon>Metazoa</taxon>
        <taxon>Ecdysozoa</taxon>
        <taxon>Nematoda</taxon>
        <taxon>Chromadorea</taxon>
        <taxon>Rhabditida</taxon>
        <taxon>Rhabditina</taxon>
        <taxon>Rhabditomorpha</taxon>
        <taxon>Strongyloidea</taxon>
        <taxon>Ancylostomatidae</taxon>
        <taxon>Bunostominae</taxon>
        <taxon>Necator</taxon>
    </lineage>
</organism>
<accession>W2U150</accession>
<dbReference type="Proteomes" id="UP000053676">
    <property type="component" value="Unassembled WGS sequence"/>
</dbReference>
<protein>
    <submittedName>
        <fullName evidence="1">Uncharacterized protein</fullName>
    </submittedName>
</protein>
<gene>
    <name evidence="1" type="ORF">NECAME_01254</name>
</gene>
<name>W2U150_NECAM</name>
<feature type="non-terminal residue" evidence="1">
    <location>
        <position position="1"/>
    </location>
</feature>
<evidence type="ECO:0000313" key="2">
    <source>
        <dbReference type="Proteomes" id="UP000053676"/>
    </source>
</evidence>
<reference evidence="2" key="1">
    <citation type="journal article" date="2014" name="Nat. Genet.">
        <title>Genome of the human hookworm Necator americanus.</title>
        <authorList>
            <person name="Tang Y.T."/>
            <person name="Gao X."/>
            <person name="Rosa B.A."/>
            <person name="Abubucker S."/>
            <person name="Hallsworth-Pepin K."/>
            <person name="Martin J."/>
            <person name="Tyagi R."/>
            <person name="Heizer E."/>
            <person name="Zhang X."/>
            <person name="Bhonagiri-Palsikar V."/>
            <person name="Minx P."/>
            <person name="Warren W.C."/>
            <person name="Wang Q."/>
            <person name="Zhan B."/>
            <person name="Hotez P.J."/>
            <person name="Sternberg P.W."/>
            <person name="Dougall A."/>
            <person name="Gaze S.T."/>
            <person name="Mulvenna J."/>
            <person name="Sotillo J."/>
            <person name="Ranganathan S."/>
            <person name="Rabelo E.M."/>
            <person name="Wilson R.K."/>
            <person name="Felgner P.L."/>
            <person name="Bethony J."/>
            <person name="Hawdon J.M."/>
            <person name="Gasser R.B."/>
            <person name="Loukas A."/>
            <person name="Mitreva M."/>
        </authorList>
    </citation>
    <scope>NUCLEOTIDE SEQUENCE [LARGE SCALE GENOMIC DNA]</scope>
</reference>
<sequence length="58" mass="6540">KDCLKCGATAKGAEEVVREETLAEKAEFLHDSEFTPTWTNLLSAKIWQRANDELMEQG</sequence>